<evidence type="ECO:0000313" key="3">
    <source>
        <dbReference type="Proteomes" id="UP000198577"/>
    </source>
</evidence>
<gene>
    <name evidence="2" type="ORF">SAMN05444406_10433</name>
</gene>
<feature type="domain" description="Carbohydrate-binding" evidence="1">
    <location>
        <begin position="27"/>
        <end position="124"/>
    </location>
</feature>
<keyword evidence="3" id="KW-1185">Reference proteome</keyword>
<dbReference type="GO" id="GO:0016052">
    <property type="term" value="P:carbohydrate catabolic process"/>
    <property type="evidence" value="ECO:0007669"/>
    <property type="project" value="InterPro"/>
</dbReference>
<dbReference type="Gene3D" id="2.60.40.1190">
    <property type="match status" value="1"/>
</dbReference>
<sequence length="338" mass="39815">MATIPKPKIEFNPPVYICKRADKPFELDGRLDKPFWENAEYTDWFVDIEGDIRPKPRFQTRVKMLWDDDNLYIGAELYGPEIWATLTERDSVIFMDNDFEVFIDPDGDTHEYYELEINALNTVWDLLLTKPYLNHGTPVNAFDIQGLRTAVYIDGELNNPSADNKMWSVEIVMPFSVLNQCAKGNIPDEGVYWRMNFSRVQWLVDIVDNQYVKRINPQTGKPFPEDNWVWAPTGIVNIHYPELWGFVFFTYSNKRYTIPEDEKIKWQMRKIYYNLYEYYDIHGKFTDDVVLLSEGTGNTIMPKVEVTSNSFEISCLNHDQTKEIILFSDGRFQQKKLK</sequence>
<reference evidence="2 3" key="1">
    <citation type="submission" date="2016-10" db="EMBL/GenBank/DDBJ databases">
        <authorList>
            <person name="de Groot N.N."/>
        </authorList>
    </citation>
    <scope>NUCLEOTIDE SEQUENCE [LARGE SCALE GENOMIC DNA]</scope>
    <source>
        <strain evidence="2 3">DSM 20678</strain>
    </source>
</reference>
<protein>
    <submittedName>
        <fullName evidence="2">Carbohydrate family 9 binding domain-like</fullName>
    </submittedName>
</protein>
<dbReference type="SUPFAM" id="SSF49344">
    <property type="entry name" value="CBD9-like"/>
    <property type="match status" value="1"/>
</dbReference>
<dbReference type="Pfam" id="PF06452">
    <property type="entry name" value="CBM9_1"/>
    <property type="match status" value="1"/>
</dbReference>
<dbReference type="Proteomes" id="UP000198577">
    <property type="component" value="Unassembled WGS sequence"/>
</dbReference>
<dbReference type="PANTHER" id="PTHR35532:SF5">
    <property type="entry name" value="CARBOHYDRATE-BINDING DOMAIN-CONTAINING PROTEIN"/>
    <property type="match status" value="1"/>
</dbReference>
<dbReference type="GO" id="GO:0030246">
    <property type="term" value="F:carbohydrate binding"/>
    <property type="evidence" value="ECO:0007669"/>
    <property type="project" value="InterPro"/>
</dbReference>
<dbReference type="CDD" id="cd09620">
    <property type="entry name" value="CBM9_like_3"/>
    <property type="match status" value="1"/>
</dbReference>
<proteinExistence type="predicted"/>
<dbReference type="RefSeq" id="WP_242948233.1">
    <property type="nucleotide sequence ID" value="NZ_FOXR01000004.1"/>
</dbReference>
<dbReference type="AlphaFoldDB" id="A0A1I5TBI8"/>
<dbReference type="PANTHER" id="PTHR35532">
    <property type="entry name" value="SIMILAR TO POLYHYDROXYALKANOATE DEPOLYMERASE"/>
    <property type="match status" value="1"/>
</dbReference>
<dbReference type="InterPro" id="IPR010502">
    <property type="entry name" value="Carb-bd_dom_fam9"/>
</dbReference>
<evidence type="ECO:0000259" key="1">
    <source>
        <dbReference type="Pfam" id="PF06452"/>
    </source>
</evidence>
<dbReference type="STRING" id="937334.SAMN05444406_10433"/>
<accession>A0A1I5TBI8</accession>
<name>A0A1I5TBI8_9FIRM</name>
<dbReference type="EMBL" id="FOXR01000004">
    <property type="protein sequence ID" value="SFP80037.1"/>
    <property type="molecule type" value="Genomic_DNA"/>
</dbReference>
<dbReference type="GO" id="GO:0004553">
    <property type="term" value="F:hydrolase activity, hydrolyzing O-glycosyl compounds"/>
    <property type="evidence" value="ECO:0007669"/>
    <property type="project" value="InterPro"/>
</dbReference>
<organism evidence="2 3">
    <name type="scientific">Caldicoprobacter faecalis</name>
    <dbReference type="NCBI Taxonomy" id="937334"/>
    <lineage>
        <taxon>Bacteria</taxon>
        <taxon>Bacillati</taxon>
        <taxon>Bacillota</taxon>
        <taxon>Clostridia</taxon>
        <taxon>Caldicoprobacterales</taxon>
        <taxon>Caldicoprobacteraceae</taxon>
        <taxon>Caldicoprobacter</taxon>
    </lineage>
</organism>
<evidence type="ECO:0000313" key="2">
    <source>
        <dbReference type="EMBL" id="SFP80037.1"/>
    </source>
</evidence>